<accession>A0ABY5HGL0</accession>
<keyword evidence="7" id="KW-1185">Reference proteome</keyword>
<feature type="domain" description="Translocation and assembly module TamB C-terminal" evidence="5">
    <location>
        <begin position="927"/>
        <end position="1257"/>
    </location>
</feature>
<evidence type="ECO:0000256" key="3">
    <source>
        <dbReference type="ARBA" id="ARBA00022989"/>
    </source>
</evidence>
<name>A0ABY5HGL0_9GAMM</name>
<evidence type="ECO:0000256" key="4">
    <source>
        <dbReference type="ARBA" id="ARBA00023136"/>
    </source>
</evidence>
<dbReference type="Pfam" id="PF04357">
    <property type="entry name" value="TamB"/>
    <property type="match status" value="1"/>
</dbReference>
<dbReference type="PANTHER" id="PTHR36985">
    <property type="entry name" value="TRANSLOCATION AND ASSEMBLY MODULE SUBUNIT TAMB"/>
    <property type="match status" value="1"/>
</dbReference>
<dbReference type="EMBL" id="CP073347">
    <property type="protein sequence ID" value="UTW11503.1"/>
    <property type="molecule type" value="Genomic_DNA"/>
</dbReference>
<reference evidence="6" key="1">
    <citation type="submission" date="2021-04" db="EMBL/GenBank/DDBJ databases">
        <title>Oceanospirillales bacteria with DddD are important DMSP degraders in coastal seawater.</title>
        <authorList>
            <person name="Liu J."/>
        </authorList>
    </citation>
    <scope>NUCLEOTIDE SEQUENCE</scope>
    <source>
        <strain evidence="6">D13-1</strain>
    </source>
</reference>
<gene>
    <name evidence="6" type="ORF">KDW95_19970</name>
</gene>
<evidence type="ECO:0000259" key="5">
    <source>
        <dbReference type="Pfam" id="PF04357"/>
    </source>
</evidence>
<evidence type="ECO:0000313" key="7">
    <source>
        <dbReference type="Proteomes" id="UP001058461"/>
    </source>
</evidence>
<keyword evidence="2" id="KW-0812">Transmembrane</keyword>
<evidence type="ECO:0000256" key="1">
    <source>
        <dbReference type="ARBA" id="ARBA00004167"/>
    </source>
</evidence>
<organism evidence="6 7">
    <name type="scientific">Marinobacterium rhizophilum</name>
    <dbReference type="NCBI Taxonomy" id="420402"/>
    <lineage>
        <taxon>Bacteria</taxon>
        <taxon>Pseudomonadati</taxon>
        <taxon>Pseudomonadota</taxon>
        <taxon>Gammaproteobacteria</taxon>
        <taxon>Oceanospirillales</taxon>
        <taxon>Oceanospirillaceae</taxon>
        <taxon>Marinobacterium</taxon>
    </lineage>
</organism>
<dbReference type="PANTHER" id="PTHR36985:SF1">
    <property type="entry name" value="TRANSLOCATION AND ASSEMBLY MODULE SUBUNIT TAMB"/>
    <property type="match status" value="1"/>
</dbReference>
<proteinExistence type="predicted"/>
<protein>
    <submittedName>
        <fullName evidence="6">Translocation/assembly module TamB domain-containing protein</fullName>
    </submittedName>
</protein>
<comment type="subcellular location">
    <subcellularLocation>
        <location evidence="1">Membrane</location>
        <topology evidence="1">Single-pass membrane protein</topology>
    </subcellularLocation>
</comment>
<dbReference type="RefSeq" id="WP_255853542.1">
    <property type="nucleotide sequence ID" value="NZ_CP073347.1"/>
</dbReference>
<keyword evidence="3" id="KW-1133">Transmembrane helix</keyword>
<dbReference type="InterPro" id="IPR007452">
    <property type="entry name" value="TamB_C"/>
</dbReference>
<evidence type="ECO:0000256" key="2">
    <source>
        <dbReference type="ARBA" id="ARBA00022692"/>
    </source>
</evidence>
<evidence type="ECO:0000313" key="6">
    <source>
        <dbReference type="EMBL" id="UTW11503.1"/>
    </source>
</evidence>
<sequence>MKRWTLRILLGLLVLVLLLVAGVAAIGLTEKGTRILFNQLQPLIPGQLGYRSLNGALLKQLDIQGLNYALDELRVEAGRIEFAWRPAALLRGRVELERLGVEELDVWLPAPAAEAAPAEPAGPLALPESVRLPLAFQVGEIYGRGLRIHPAEGDTILIEAVALGAHNELERVVLDRFSFKSPLAELNLSGELTAAGNYPLALALDWSAPIPERGQISGSGTLGGELLGENALLTLEQQLQGLAEAALVAKVAQPLGELGWQLALDLARFDPAPFAADLAGHAVSGSLNLSGDLASATGAIALAGSLPEVGALTLDSSLEASAEQLNLTRARVQLPQSGTDLTLSGKVLALQQTPELDLALRWTGLRYPLSAQLPAQFASESGTLNISGPLSDYRLRLDGKVSGEGLPATGVALTGQGSLEQMPALALTLDTLGGQLVLQGSAGWTPQPVWDLQVRADGINPGLQWPDWTGAVGLNLKTQGQLVDGEPRAQLDIAAFSGSLRDQPLSGAGQVKVKGTALDIGQLALGWGNARLNVQGQVADKLALDWQLLASDLAALLPQAAGAIKAGGTLEGTAEAPQVNASIDATDLRFGEYRLRQIGGTVAVDMGWKTPARVDLKAEELLLAGQPVESLSLQGSGVQQDHSLRLDVDSSAAQLSLALDGGLDDKQQWRGTLATLDISQPDAGAWRLQAPAPLQLAASQASTEALCLKASSGEGLLCLNGQWQAQGKSGGDLTLRELPLSLLAPWLPATTEIAGHVSADASGSLSARGALAYEAQVSLQQARLTLPDEGLKLSFTDARVSASGSDKKAALDLNLLMDEVDGRVQGSVTVDDLAGAGRLQGQVGLAIEDLKFLSLLVPDMKVRSGRVQGDLTLGGSLAAPRIQGELNLDNGNIELPAAGIALADLSVRLRDDPARPEYLLLDGSMASGGGTLALSGEFEPLAQTGSISINGERFQAVGTPEIQVFISPDMLVTMDEGRIAVGGELKVPEALIKPPKLSNAVAVSSDAVVVNAQGVGEAQVAGPALDLNLRVTLGDKVLVDAFGFNGRLAGGLVLQEDNRRGTRATGNIGVASGEYELYGQTLNISRGSFIYTGGPVDNPGLNMRVEREVEEVKVGARVTGTLRVPKLTLFSEPSMPDTSLLSYLILGRAPGTASASEQEMLVKLALAMGRKGGNAVGERLADALNVDEVGVGGGDTLDDTSFYIGKYLSPRLYVKYGVGLLSPASSFLMRYKLSDRWSFESNTGTAGSGADIFYQLER</sequence>
<keyword evidence="4" id="KW-0472">Membrane</keyword>
<dbReference type="Proteomes" id="UP001058461">
    <property type="component" value="Chromosome"/>
</dbReference>